<dbReference type="GO" id="GO:0051536">
    <property type="term" value="F:iron-sulfur cluster binding"/>
    <property type="evidence" value="ECO:0007669"/>
    <property type="project" value="InterPro"/>
</dbReference>
<proteinExistence type="predicted"/>
<dbReference type="OrthoDB" id="10557872at2759"/>
<gene>
    <name evidence="2" type="ORF">ANE_LOCUS3400</name>
</gene>
<evidence type="ECO:0000313" key="3">
    <source>
        <dbReference type="Proteomes" id="UP000489600"/>
    </source>
</evidence>
<dbReference type="GO" id="GO:0016651">
    <property type="term" value="F:oxidoreductase activity, acting on NAD(P)H"/>
    <property type="evidence" value="ECO:0007669"/>
    <property type="project" value="InterPro"/>
</dbReference>
<sequence length="59" mass="6550">MVHIDEREPVAFGPPLKPECKETVGTSPFKPVVENFYTTNSITRASKIMAQCSALLLKK</sequence>
<dbReference type="Pfam" id="PF09326">
    <property type="entry name" value="NADH_dhqG_C"/>
    <property type="match status" value="1"/>
</dbReference>
<keyword evidence="3" id="KW-1185">Reference proteome</keyword>
<evidence type="ECO:0000259" key="1">
    <source>
        <dbReference type="Pfam" id="PF09326"/>
    </source>
</evidence>
<dbReference type="EMBL" id="CABITT030000001">
    <property type="protein sequence ID" value="VVA92955.1"/>
    <property type="molecule type" value="Genomic_DNA"/>
</dbReference>
<dbReference type="Proteomes" id="UP000489600">
    <property type="component" value="Unassembled WGS sequence"/>
</dbReference>
<dbReference type="AlphaFoldDB" id="A0A565AWP8"/>
<evidence type="ECO:0000313" key="2">
    <source>
        <dbReference type="EMBL" id="VVA92955.1"/>
    </source>
</evidence>
<protein>
    <recommendedName>
        <fullName evidence="1">NADH-ubiquinone oxidoreductase 75 kDa subunit mitochondrial-like domain-containing protein</fullName>
    </recommendedName>
</protein>
<comment type="caution">
    <text evidence="2">The sequence shown here is derived from an EMBL/GenBank/DDBJ whole genome shotgun (WGS) entry which is preliminary data.</text>
</comment>
<feature type="domain" description="NADH-ubiquinone oxidoreductase 75 kDa subunit mitochondrial-like" evidence="1">
    <location>
        <begin position="16"/>
        <end position="52"/>
    </location>
</feature>
<organism evidence="2 3">
    <name type="scientific">Arabis nemorensis</name>
    <dbReference type="NCBI Taxonomy" id="586526"/>
    <lineage>
        <taxon>Eukaryota</taxon>
        <taxon>Viridiplantae</taxon>
        <taxon>Streptophyta</taxon>
        <taxon>Embryophyta</taxon>
        <taxon>Tracheophyta</taxon>
        <taxon>Spermatophyta</taxon>
        <taxon>Magnoliopsida</taxon>
        <taxon>eudicotyledons</taxon>
        <taxon>Gunneridae</taxon>
        <taxon>Pentapetalae</taxon>
        <taxon>rosids</taxon>
        <taxon>malvids</taxon>
        <taxon>Brassicales</taxon>
        <taxon>Brassicaceae</taxon>
        <taxon>Arabideae</taxon>
        <taxon>Arabis</taxon>
    </lineage>
</organism>
<name>A0A565AWP8_9BRAS</name>
<accession>A0A565AWP8</accession>
<dbReference type="InterPro" id="IPR015405">
    <property type="entry name" value="NDUFS1-like_C"/>
</dbReference>
<reference evidence="2" key="1">
    <citation type="submission" date="2019-07" db="EMBL/GenBank/DDBJ databases">
        <authorList>
            <person name="Dittberner H."/>
        </authorList>
    </citation>
    <scope>NUCLEOTIDE SEQUENCE [LARGE SCALE GENOMIC DNA]</scope>
</reference>